<comment type="caution">
    <text evidence="1">The sequence shown here is derived from an EMBL/GenBank/DDBJ whole genome shotgun (WGS) entry which is preliminary data.</text>
</comment>
<name>A0ABV0PRK0_9TELE</name>
<proteinExistence type="predicted"/>
<reference evidence="1 2" key="1">
    <citation type="submission" date="2021-06" db="EMBL/GenBank/DDBJ databases">
        <authorList>
            <person name="Palmer J.M."/>
        </authorList>
    </citation>
    <scope>NUCLEOTIDE SEQUENCE [LARGE SCALE GENOMIC DNA]</scope>
    <source>
        <strain evidence="1 2">GA_2019</strain>
        <tissue evidence="1">Muscle</tissue>
    </source>
</reference>
<keyword evidence="2" id="KW-1185">Reference proteome</keyword>
<organism evidence="1 2">
    <name type="scientific">Goodea atripinnis</name>
    <dbReference type="NCBI Taxonomy" id="208336"/>
    <lineage>
        <taxon>Eukaryota</taxon>
        <taxon>Metazoa</taxon>
        <taxon>Chordata</taxon>
        <taxon>Craniata</taxon>
        <taxon>Vertebrata</taxon>
        <taxon>Euteleostomi</taxon>
        <taxon>Actinopterygii</taxon>
        <taxon>Neopterygii</taxon>
        <taxon>Teleostei</taxon>
        <taxon>Neoteleostei</taxon>
        <taxon>Acanthomorphata</taxon>
        <taxon>Ovalentaria</taxon>
        <taxon>Atherinomorphae</taxon>
        <taxon>Cyprinodontiformes</taxon>
        <taxon>Goodeidae</taxon>
        <taxon>Goodea</taxon>
    </lineage>
</organism>
<dbReference type="Proteomes" id="UP001476798">
    <property type="component" value="Unassembled WGS sequence"/>
</dbReference>
<gene>
    <name evidence="1" type="ORF">GOODEAATRI_025429</name>
</gene>
<sequence>MMQPYTTTWAAHFHLRRNQFRVRFYLKLKLLILGLISFTLLLWSTADASNQHERKPQHPVDRFRKHKLGSNINYQLLNMHPARMYCAVYIQSQLQNHHLQTDYKLTSFCYSCCKG</sequence>
<evidence type="ECO:0000313" key="2">
    <source>
        <dbReference type="Proteomes" id="UP001476798"/>
    </source>
</evidence>
<accession>A0ABV0PRK0</accession>
<evidence type="ECO:0000313" key="1">
    <source>
        <dbReference type="EMBL" id="MEQ2186124.1"/>
    </source>
</evidence>
<protein>
    <submittedName>
        <fullName evidence="1">Uncharacterized protein</fullName>
    </submittedName>
</protein>
<dbReference type="EMBL" id="JAHRIO010082951">
    <property type="protein sequence ID" value="MEQ2186124.1"/>
    <property type="molecule type" value="Genomic_DNA"/>
</dbReference>